<dbReference type="PANTHER" id="PTHR30086">
    <property type="entry name" value="ARGININE EXPORTER PROTEIN ARGO"/>
    <property type="match status" value="1"/>
</dbReference>
<protein>
    <submittedName>
        <fullName evidence="7">Threonine/homoserine/homoserine lactone efflux protein</fullName>
    </submittedName>
</protein>
<evidence type="ECO:0000313" key="7">
    <source>
        <dbReference type="EMBL" id="RBP06271.1"/>
    </source>
</evidence>
<dbReference type="AlphaFoldDB" id="A0A366EV46"/>
<sequence length="202" mass="20342">MTPGSLLLFAAVYFAAVATPGPGLAALVARVLAYGLVGVAPFILGYVVGDMIWLLVAGTGLAALANAFAGAFTAVKYAGAAYLLYLAWRTATAPAARGEAPPPASRGARAFLGSLSLTLGNPKVMVFFLSIMPLVVDVKSLTAAGIAVLLAISIPVIAGTLAAYALAANRARALFRSAKAMRIAHRTAAGVMAGVAVAVATR</sequence>
<comment type="subcellular location">
    <subcellularLocation>
        <location evidence="1">Cell membrane</location>
        <topology evidence="1">Multi-pass membrane protein</topology>
    </subcellularLocation>
</comment>
<organism evidence="7 8">
    <name type="scientific">Roseiarcus fermentans</name>
    <dbReference type="NCBI Taxonomy" id="1473586"/>
    <lineage>
        <taxon>Bacteria</taxon>
        <taxon>Pseudomonadati</taxon>
        <taxon>Pseudomonadota</taxon>
        <taxon>Alphaproteobacteria</taxon>
        <taxon>Hyphomicrobiales</taxon>
        <taxon>Roseiarcaceae</taxon>
        <taxon>Roseiarcus</taxon>
    </lineage>
</organism>
<evidence type="ECO:0000256" key="6">
    <source>
        <dbReference type="SAM" id="Phobius"/>
    </source>
</evidence>
<dbReference type="OrthoDB" id="9812084at2"/>
<evidence type="ECO:0000256" key="3">
    <source>
        <dbReference type="ARBA" id="ARBA00022692"/>
    </source>
</evidence>
<dbReference type="GO" id="GO:0015171">
    <property type="term" value="F:amino acid transmembrane transporter activity"/>
    <property type="evidence" value="ECO:0007669"/>
    <property type="project" value="TreeGrafter"/>
</dbReference>
<accession>A0A366EV46</accession>
<evidence type="ECO:0000256" key="1">
    <source>
        <dbReference type="ARBA" id="ARBA00004651"/>
    </source>
</evidence>
<proteinExistence type="predicted"/>
<keyword evidence="3 6" id="KW-0812">Transmembrane</keyword>
<evidence type="ECO:0000256" key="5">
    <source>
        <dbReference type="ARBA" id="ARBA00023136"/>
    </source>
</evidence>
<evidence type="ECO:0000256" key="4">
    <source>
        <dbReference type="ARBA" id="ARBA00022989"/>
    </source>
</evidence>
<feature type="transmembrane region" description="Helical" evidence="6">
    <location>
        <begin position="108"/>
        <end position="129"/>
    </location>
</feature>
<gene>
    <name evidence="7" type="ORF">DFR50_13249</name>
</gene>
<dbReference type="Pfam" id="PF01810">
    <property type="entry name" value="LysE"/>
    <property type="match status" value="1"/>
</dbReference>
<dbReference type="GO" id="GO:0005886">
    <property type="term" value="C:plasma membrane"/>
    <property type="evidence" value="ECO:0007669"/>
    <property type="project" value="UniProtKB-SubCell"/>
</dbReference>
<reference evidence="7 8" key="1">
    <citation type="submission" date="2018-06" db="EMBL/GenBank/DDBJ databases">
        <title>Genomic Encyclopedia of Type Strains, Phase IV (KMG-IV): sequencing the most valuable type-strain genomes for metagenomic binning, comparative biology and taxonomic classification.</title>
        <authorList>
            <person name="Goeker M."/>
        </authorList>
    </citation>
    <scope>NUCLEOTIDE SEQUENCE [LARGE SCALE GENOMIC DNA]</scope>
    <source>
        <strain evidence="7 8">DSM 24875</strain>
    </source>
</reference>
<keyword evidence="5 6" id="KW-0472">Membrane</keyword>
<evidence type="ECO:0000313" key="8">
    <source>
        <dbReference type="Proteomes" id="UP000253529"/>
    </source>
</evidence>
<feature type="transmembrane region" description="Helical" evidence="6">
    <location>
        <begin position="63"/>
        <end position="88"/>
    </location>
</feature>
<dbReference type="EMBL" id="QNRK01000032">
    <property type="protein sequence ID" value="RBP06271.1"/>
    <property type="molecule type" value="Genomic_DNA"/>
</dbReference>
<feature type="transmembrane region" description="Helical" evidence="6">
    <location>
        <begin position="141"/>
        <end position="163"/>
    </location>
</feature>
<evidence type="ECO:0000256" key="2">
    <source>
        <dbReference type="ARBA" id="ARBA00022475"/>
    </source>
</evidence>
<feature type="transmembrane region" description="Helical" evidence="6">
    <location>
        <begin position="35"/>
        <end position="56"/>
    </location>
</feature>
<feature type="transmembrane region" description="Helical" evidence="6">
    <location>
        <begin position="183"/>
        <end position="201"/>
    </location>
</feature>
<comment type="caution">
    <text evidence="7">The sequence shown here is derived from an EMBL/GenBank/DDBJ whole genome shotgun (WGS) entry which is preliminary data.</text>
</comment>
<keyword evidence="4 6" id="KW-1133">Transmembrane helix</keyword>
<dbReference type="RefSeq" id="WP_113891687.1">
    <property type="nucleotide sequence ID" value="NZ_QNRK01000032.1"/>
</dbReference>
<dbReference type="InterPro" id="IPR001123">
    <property type="entry name" value="LeuE-type"/>
</dbReference>
<keyword evidence="2" id="KW-1003">Cell membrane</keyword>
<dbReference type="PANTHER" id="PTHR30086:SF20">
    <property type="entry name" value="ARGININE EXPORTER PROTEIN ARGO-RELATED"/>
    <property type="match status" value="1"/>
</dbReference>
<keyword evidence="8" id="KW-1185">Reference proteome</keyword>
<name>A0A366EV46_9HYPH</name>
<dbReference type="Proteomes" id="UP000253529">
    <property type="component" value="Unassembled WGS sequence"/>
</dbReference>